<dbReference type="Gene3D" id="2.40.128.680">
    <property type="match status" value="1"/>
</dbReference>
<reference evidence="1 2" key="1">
    <citation type="journal article" date="2018" name="MBio">
        <title>Comparative Genomics Reveals the Core Gene Toolbox for the Fungus-Insect Symbiosis.</title>
        <authorList>
            <person name="Wang Y."/>
            <person name="Stata M."/>
            <person name="Wang W."/>
            <person name="Stajich J.E."/>
            <person name="White M.M."/>
            <person name="Moncalvo J.M."/>
        </authorList>
    </citation>
    <scope>NUCLEOTIDE SEQUENCE [LARGE SCALE GENOMIC DNA]</scope>
    <source>
        <strain evidence="1 2">SWE-8-4</strain>
    </source>
</reference>
<name>A0A2T9YP29_9FUNG</name>
<evidence type="ECO:0000313" key="1">
    <source>
        <dbReference type="EMBL" id="PVU94100.1"/>
    </source>
</evidence>
<comment type="caution">
    <text evidence="1">The sequence shown here is derived from an EMBL/GenBank/DDBJ whole genome shotgun (WGS) entry which is preliminary data.</text>
</comment>
<evidence type="ECO:0000313" key="2">
    <source>
        <dbReference type="Proteomes" id="UP000245383"/>
    </source>
</evidence>
<dbReference type="PANTHER" id="PTHR47204:SF1">
    <property type="entry name" value="RIBONUCLEASE H2 SUBUNIT C"/>
    <property type="match status" value="1"/>
</dbReference>
<dbReference type="CDD" id="cd09271">
    <property type="entry name" value="RNase_H2-C"/>
    <property type="match status" value="1"/>
</dbReference>
<dbReference type="PANTHER" id="PTHR47204">
    <property type="entry name" value="OS02G0168900 PROTEIN"/>
    <property type="match status" value="1"/>
</dbReference>
<dbReference type="Pfam" id="PF08615">
    <property type="entry name" value="RNase_H2_suC"/>
    <property type="match status" value="1"/>
</dbReference>
<dbReference type="InterPro" id="IPR013924">
    <property type="entry name" value="RNase_H2_suC"/>
</dbReference>
<dbReference type="GO" id="GO:0032299">
    <property type="term" value="C:ribonuclease H2 complex"/>
    <property type="evidence" value="ECO:0007669"/>
    <property type="project" value="InterPro"/>
</dbReference>
<sequence>MADNYYITDDKILHHIPFHVDYEGPANTPAYFNITKKNSECDIKSSFRGRALVGTKVNIPEDYKGVLITLPAEEANSTDMIWSELDDTELENTKYIPCSLKSKLIQDVTYWVEWGHDAAPSTQNEAISSLGWLEIAKIVSSYHV</sequence>
<dbReference type="STRING" id="133385.A0A2T9YP29"/>
<dbReference type="Proteomes" id="UP000245383">
    <property type="component" value="Unassembled WGS sequence"/>
</dbReference>
<accession>A0A2T9YP29</accession>
<dbReference type="AlphaFoldDB" id="A0A2T9YP29"/>
<dbReference type="OrthoDB" id="6222486at2759"/>
<proteinExistence type="predicted"/>
<dbReference type="EMBL" id="MBFR01000101">
    <property type="protein sequence ID" value="PVU94100.1"/>
    <property type="molecule type" value="Genomic_DNA"/>
</dbReference>
<gene>
    <name evidence="1" type="ORF">BB561_002808</name>
</gene>
<dbReference type="GO" id="GO:0006401">
    <property type="term" value="P:RNA catabolic process"/>
    <property type="evidence" value="ECO:0007669"/>
    <property type="project" value="InterPro"/>
</dbReference>
<organism evidence="1 2">
    <name type="scientific">Smittium simulii</name>
    <dbReference type="NCBI Taxonomy" id="133385"/>
    <lineage>
        <taxon>Eukaryota</taxon>
        <taxon>Fungi</taxon>
        <taxon>Fungi incertae sedis</taxon>
        <taxon>Zoopagomycota</taxon>
        <taxon>Kickxellomycotina</taxon>
        <taxon>Harpellomycetes</taxon>
        <taxon>Harpellales</taxon>
        <taxon>Legeriomycetaceae</taxon>
        <taxon>Smittium</taxon>
    </lineage>
</organism>
<keyword evidence="2" id="KW-1185">Reference proteome</keyword>
<protein>
    <submittedName>
        <fullName evidence="1">Uncharacterized protein</fullName>
    </submittedName>
</protein>